<reference evidence="4" key="1">
    <citation type="submission" date="2017-02" db="UniProtKB">
        <authorList>
            <consortium name="WormBaseParasite"/>
        </authorList>
    </citation>
    <scope>IDENTIFICATION</scope>
</reference>
<protein>
    <submittedName>
        <fullName evidence="4">F-box domain-containing protein</fullName>
    </submittedName>
</protein>
<dbReference type="AlphaFoldDB" id="A0A0N5BVC1"/>
<dbReference type="CDD" id="cd09917">
    <property type="entry name" value="F-box_SF"/>
    <property type="match status" value="1"/>
</dbReference>
<feature type="compositionally biased region" description="Basic and acidic residues" evidence="1">
    <location>
        <begin position="10"/>
        <end position="19"/>
    </location>
</feature>
<accession>A0A0N5BVC1</accession>
<feature type="region of interest" description="Disordered" evidence="1">
    <location>
        <begin position="1"/>
        <end position="21"/>
    </location>
</feature>
<proteinExistence type="predicted"/>
<feature type="domain" description="F-box" evidence="2">
    <location>
        <begin position="20"/>
        <end position="64"/>
    </location>
</feature>
<evidence type="ECO:0000313" key="4">
    <source>
        <dbReference type="WBParaSite" id="SPAL_0000978500.1"/>
    </source>
</evidence>
<dbReference type="WBParaSite" id="SPAL_0000978500.1">
    <property type="protein sequence ID" value="SPAL_0000978500.1"/>
    <property type="gene ID" value="SPAL_0000978500"/>
</dbReference>
<keyword evidence="3" id="KW-1185">Reference proteome</keyword>
<dbReference type="Pfam" id="PF12937">
    <property type="entry name" value="F-box-like"/>
    <property type="match status" value="1"/>
</dbReference>
<dbReference type="Gene3D" id="1.20.1280.50">
    <property type="match status" value="1"/>
</dbReference>
<dbReference type="Proteomes" id="UP000046392">
    <property type="component" value="Unplaced"/>
</dbReference>
<name>A0A0N5BVC1_STREA</name>
<evidence type="ECO:0000313" key="3">
    <source>
        <dbReference type="Proteomes" id="UP000046392"/>
    </source>
</evidence>
<dbReference type="PROSITE" id="PS50181">
    <property type="entry name" value="FBOX"/>
    <property type="match status" value="1"/>
</dbReference>
<evidence type="ECO:0000259" key="2">
    <source>
        <dbReference type="PROSITE" id="PS50181"/>
    </source>
</evidence>
<dbReference type="InterPro" id="IPR036047">
    <property type="entry name" value="F-box-like_dom_sf"/>
</dbReference>
<dbReference type="InterPro" id="IPR001810">
    <property type="entry name" value="F-box_dom"/>
</dbReference>
<sequence>MDSNSFTKDPNMEKEHSEVQDDLSVLPDDALLLIFWELSLKDIHHVNLVSRRFYGVVHKNYHRLRRREVHNISTKYDESCGNYPFHLEMTIRSVEDRNSRAIRHDNK</sequence>
<evidence type="ECO:0000256" key="1">
    <source>
        <dbReference type="SAM" id="MobiDB-lite"/>
    </source>
</evidence>
<dbReference type="SUPFAM" id="SSF81383">
    <property type="entry name" value="F-box domain"/>
    <property type="match status" value="1"/>
</dbReference>
<organism evidence="3 4">
    <name type="scientific">Strongyloides papillosus</name>
    <name type="common">Intestinal threadworm</name>
    <dbReference type="NCBI Taxonomy" id="174720"/>
    <lineage>
        <taxon>Eukaryota</taxon>
        <taxon>Metazoa</taxon>
        <taxon>Ecdysozoa</taxon>
        <taxon>Nematoda</taxon>
        <taxon>Chromadorea</taxon>
        <taxon>Rhabditida</taxon>
        <taxon>Tylenchina</taxon>
        <taxon>Panagrolaimomorpha</taxon>
        <taxon>Strongyloidoidea</taxon>
        <taxon>Strongyloididae</taxon>
        <taxon>Strongyloides</taxon>
    </lineage>
</organism>